<evidence type="ECO:0000256" key="1">
    <source>
        <dbReference type="SAM" id="MobiDB-lite"/>
    </source>
</evidence>
<evidence type="ECO:0000313" key="3">
    <source>
        <dbReference type="Proteomes" id="UP000254771"/>
    </source>
</evidence>
<organism evidence="2 3">
    <name type="scientific">endosymbiont of Escarpia spicata</name>
    <dbReference type="NCBI Taxonomy" id="2200908"/>
    <lineage>
        <taxon>Bacteria</taxon>
        <taxon>Pseudomonadati</taxon>
        <taxon>Pseudomonadota</taxon>
        <taxon>Gammaproteobacteria</taxon>
        <taxon>sulfur-oxidizing symbionts</taxon>
    </lineage>
</organism>
<feature type="region of interest" description="Disordered" evidence="1">
    <location>
        <begin position="76"/>
        <end position="101"/>
    </location>
</feature>
<proteinExistence type="predicted"/>
<comment type="caution">
    <text evidence="2">The sequence shown here is derived from an EMBL/GenBank/DDBJ whole genome shotgun (WGS) entry which is preliminary data.</text>
</comment>
<sequence length="101" mass="11564">MFQFAEKREVLWPVIIGAPSADGSGRIDEFTIKVRFSLLGRDEAKSMRGGANDEFIASEDFETLLKSHVHGWEDYKDQRGTERTELNAQSRRTTDKIGYDH</sequence>
<dbReference type="EMBL" id="QFXE01000010">
    <property type="protein sequence ID" value="RDH86367.1"/>
    <property type="molecule type" value="Genomic_DNA"/>
</dbReference>
<dbReference type="AlphaFoldDB" id="A0A370DPY8"/>
<name>A0A370DPY8_9GAMM</name>
<feature type="compositionally biased region" description="Basic and acidic residues" evidence="1">
    <location>
        <begin position="76"/>
        <end position="85"/>
    </location>
</feature>
<evidence type="ECO:0000313" key="2">
    <source>
        <dbReference type="EMBL" id="RDH86367.1"/>
    </source>
</evidence>
<feature type="compositionally biased region" description="Basic and acidic residues" evidence="1">
    <location>
        <begin position="92"/>
        <end position="101"/>
    </location>
</feature>
<protein>
    <submittedName>
        <fullName evidence="2">Uncharacterized protein</fullName>
    </submittedName>
</protein>
<dbReference type="Proteomes" id="UP000254771">
    <property type="component" value="Unassembled WGS sequence"/>
</dbReference>
<gene>
    <name evidence="2" type="ORF">DIZ78_09360</name>
</gene>
<accession>A0A370DPY8</accession>
<reference evidence="2 3" key="1">
    <citation type="journal article" date="2018" name="ISME J.">
        <title>Endosymbiont genomes yield clues of tubeworm success.</title>
        <authorList>
            <person name="Li Y."/>
            <person name="Liles M.R."/>
            <person name="Halanych K.M."/>
        </authorList>
    </citation>
    <scope>NUCLEOTIDE SEQUENCE [LARGE SCALE GENOMIC DNA]</scope>
    <source>
        <strain evidence="2">A1462</strain>
    </source>
</reference>
<keyword evidence="3" id="KW-1185">Reference proteome</keyword>